<gene>
    <name evidence="6" type="ORF">MARA_60760</name>
</gene>
<comment type="subcellular location">
    <subcellularLocation>
        <location evidence="1">Membrane</location>
        <topology evidence="1">Multi-pass membrane protein</topology>
    </subcellularLocation>
</comment>
<name>A0A7I7S705_9MYCO</name>
<dbReference type="CDD" id="cd16914">
    <property type="entry name" value="EcfT"/>
    <property type="match status" value="1"/>
</dbReference>
<organism evidence="6 7">
    <name type="scientific">Mycolicibacterium arabiense</name>
    <dbReference type="NCBI Taxonomy" id="1286181"/>
    <lineage>
        <taxon>Bacteria</taxon>
        <taxon>Bacillati</taxon>
        <taxon>Actinomycetota</taxon>
        <taxon>Actinomycetes</taxon>
        <taxon>Mycobacteriales</taxon>
        <taxon>Mycobacteriaceae</taxon>
        <taxon>Mycolicibacterium</taxon>
    </lineage>
</organism>
<evidence type="ECO:0008006" key="8">
    <source>
        <dbReference type="Google" id="ProtNLM"/>
    </source>
</evidence>
<dbReference type="GO" id="GO:0005886">
    <property type="term" value="C:plasma membrane"/>
    <property type="evidence" value="ECO:0007669"/>
    <property type="project" value="TreeGrafter"/>
</dbReference>
<dbReference type="EMBL" id="AP022593">
    <property type="protein sequence ID" value="BBY52608.1"/>
    <property type="molecule type" value="Genomic_DNA"/>
</dbReference>
<dbReference type="InterPro" id="IPR003339">
    <property type="entry name" value="ABC/ECF_trnsptr_transmembrane"/>
</dbReference>
<evidence type="ECO:0000256" key="4">
    <source>
        <dbReference type="ARBA" id="ARBA00023136"/>
    </source>
</evidence>
<feature type="transmembrane region" description="Helical" evidence="5">
    <location>
        <begin position="33"/>
        <end position="59"/>
    </location>
</feature>
<dbReference type="Proteomes" id="UP000467428">
    <property type="component" value="Chromosome"/>
</dbReference>
<proteinExistence type="predicted"/>
<dbReference type="PANTHER" id="PTHR33514">
    <property type="entry name" value="PROTEIN ABCI12, CHLOROPLASTIC"/>
    <property type="match status" value="1"/>
</dbReference>
<keyword evidence="4 5" id="KW-0472">Membrane</keyword>
<dbReference type="PANTHER" id="PTHR33514:SF13">
    <property type="entry name" value="PROTEIN ABCI12, CHLOROPLASTIC"/>
    <property type="match status" value="1"/>
</dbReference>
<sequence>MSASAKKQRRPVVLLRPVPGPSVVHDLWAGTKLLVVAGIGVLMTFYPGWVPIGLVALLVFVTARLAHVPWGALPSVPRVLWFLLFLGGFTAFFAAGPPEVTIGSVTLGLGGVLNFLQLTALSLVLLGLGALVSWTTNVAEIAPAVAKLGRPLRALRVPVDDWAVALALALRAFPMLIDEFRVLFAARRLRPRDQIDGPRLRRWGIEVVDLLAAAITVALRRADEMGDAITARGGTGQISAQPSGPKLRDWVAIGIVTALSAVSLYVELLTPLATST</sequence>
<keyword evidence="7" id="KW-1185">Reference proteome</keyword>
<geneLocation type="plasmid" evidence="7">
    <name>pjcm18538 dna</name>
</geneLocation>
<keyword evidence="3 5" id="KW-1133">Transmembrane helix</keyword>
<evidence type="ECO:0000256" key="1">
    <source>
        <dbReference type="ARBA" id="ARBA00004141"/>
    </source>
</evidence>
<dbReference type="AlphaFoldDB" id="A0A7I7S705"/>
<dbReference type="Pfam" id="PF02361">
    <property type="entry name" value="CbiQ"/>
    <property type="match status" value="1"/>
</dbReference>
<evidence type="ECO:0000256" key="3">
    <source>
        <dbReference type="ARBA" id="ARBA00022989"/>
    </source>
</evidence>
<reference evidence="6 7" key="1">
    <citation type="journal article" date="2019" name="Emerg. Microbes Infect.">
        <title>Comprehensive subspecies identification of 175 nontuberculous mycobacteria species based on 7547 genomic profiles.</title>
        <authorList>
            <person name="Matsumoto Y."/>
            <person name="Kinjo T."/>
            <person name="Motooka D."/>
            <person name="Nabeya D."/>
            <person name="Jung N."/>
            <person name="Uechi K."/>
            <person name="Horii T."/>
            <person name="Iida T."/>
            <person name="Fujita J."/>
            <person name="Nakamura S."/>
        </authorList>
    </citation>
    <scope>NUCLEOTIDE SEQUENCE [LARGE SCALE GENOMIC DNA]</scope>
    <source>
        <strain evidence="6 7">JCM 18538</strain>
    </source>
</reference>
<feature type="transmembrane region" description="Helical" evidence="5">
    <location>
        <begin position="162"/>
        <end position="184"/>
    </location>
</feature>
<accession>A0A7I7S705</accession>
<evidence type="ECO:0000313" key="7">
    <source>
        <dbReference type="Proteomes" id="UP000467428"/>
    </source>
</evidence>
<feature type="transmembrane region" description="Helical" evidence="5">
    <location>
        <begin position="107"/>
        <end position="132"/>
    </location>
</feature>
<feature type="transmembrane region" description="Helical" evidence="5">
    <location>
        <begin position="79"/>
        <end position="95"/>
    </location>
</feature>
<keyword evidence="2 5" id="KW-0812">Transmembrane</keyword>
<feature type="transmembrane region" description="Helical" evidence="5">
    <location>
        <begin position="247"/>
        <end position="266"/>
    </location>
</feature>
<evidence type="ECO:0000256" key="5">
    <source>
        <dbReference type="SAM" id="Phobius"/>
    </source>
</evidence>
<evidence type="ECO:0000313" key="6">
    <source>
        <dbReference type="EMBL" id="BBY52608.1"/>
    </source>
</evidence>
<evidence type="ECO:0000256" key="2">
    <source>
        <dbReference type="ARBA" id="ARBA00022692"/>
    </source>
</evidence>
<dbReference type="KEGG" id="marz:MARA_60760"/>
<protein>
    <recommendedName>
        <fullName evidence="8">Energy-coupling factor transporter transmembrane protein EcfT</fullName>
    </recommendedName>
</protein>
<dbReference type="RefSeq" id="WP_163924433.1">
    <property type="nucleotide sequence ID" value="NZ_AP022593.1"/>
</dbReference>